<name>A0ABN7XH62_GIGMA</name>
<gene>
    <name evidence="1" type="ORF">GMARGA_LOCUS42345</name>
</gene>
<reference evidence="1 2" key="1">
    <citation type="submission" date="2021-06" db="EMBL/GenBank/DDBJ databases">
        <authorList>
            <person name="Kallberg Y."/>
            <person name="Tangrot J."/>
            <person name="Rosling A."/>
        </authorList>
    </citation>
    <scope>NUCLEOTIDE SEQUENCE [LARGE SCALE GENOMIC DNA]</scope>
    <source>
        <strain evidence="1 2">120-4 pot B 10/14</strain>
    </source>
</reference>
<protein>
    <submittedName>
        <fullName evidence="1">33961_t:CDS:1</fullName>
    </submittedName>
</protein>
<keyword evidence="2" id="KW-1185">Reference proteome</keyword>
<evidence type="ECO:0000313" key="2">
    <source>
        <dbReference type="Proteomes" id="UP000789901"/>
    </source>
</evidence>
<feature type="non-terminal residue" evidence="1">
    <location>
        <position position="1"/>
    </location>
</feature>
<dbReference type="Proteomes" id="UP000789901">
    <property type="component" value="Unassembled WGS sequence"/>
</dbReference>
<proteinExistence type="predicted"/>
<evidence type="ECO:0000313" key="1">
    <source>
        <dbReference type="EMBL" id="CAG8853524.1"/>
    </source>
</evidence>
<accession>A0ABN7XH62</accession>
<comment type="caution">
    <text evidence="1">The sequence shown here is derived from an EMBL/GenBank/DDBJ whole genome shotgun (WGS) entry which is preliminary data.</text>
</comment>
<sequence length="45" mass="5269">LKNEKIFAEPAVKHRRPVGYNEPLLSGYTEVRHLLEPGELESWKH</sequence>
<feature type="non-terminal residue" evidence="1">
    <location>
        <position position="45"/>
    </location>
</feature>
<organism evidence="1 2">
    <name type="scientific">Gigaspora margarita</name>
    <dbReference type="NCBI Taxonomy" id="4874"/>
    <lineage>
        <taxon>Eukaryota</taxon>
        <taxon>Fungi</taxon>
        <taxon>Fungi incertae sedis</taxon>
        <taxon>Mucoromycota</taxon>
        <taxon>Glomeromycotina</taxon>
        <taxon>Glomeromycetes</taxon>
        <taxon>Diversisporales</taxon>
        <taxon>Gigasporaceae</taxon>
        <taxon>Gigaspora</taxon>
    </lineage>
</organism>
<dbReference type="EMBL" id="CAJVQB010125471">
    <property type="protein sequence ID" value="CAG8853524.1"/>
    <property type="molecule type" value="Genomic_DNA"/>
</dbReference>